<dbReference type="GO" id="GO:0005737">
    <property type="term" value="C:cytoplasm"/>
    <property type="evidence" value="ECO:0007669"/>
    <property type="project" value="TreeGrafter"/>
</dbReference>
<dbReference type="Gene3D" id="3.90.650.10">
    <property type="entry name" value="PurM-like C-terminal domain"/>
    <property type="match status" value="1"/>
</dbReference>
<keyword evidence="3" id="KW-0418">Kinase</keyword>
<accession>A0A5D3WKN5</accession>
<sequence>MVNTVDFITPPVDDPYWFGQISAANSISDVYSMGGKPVTALNLVMFPSRHLDMGYLKEILRGGHDKVQEAGACLVGGHSVDDEEPKYGLCVNGVVHPDRIITNAGARPGDALILTKPIGSGVLFNAVRSGKFPYPELEREVLPSIAALNGPAMEAALRFELHACTDLTGFGILGHLLEMAQGADARIRVRYRELPFYPGALEMYRKGETTGSNRPNRAMVARCELDMRCALNGAEEELLYDPQTSGGLLLALPASQADELLAELHAGGVKAARLIGEVVSGAVGIEVV</sequence>
<dbReference type="SUPFAM" id="SSF56042">
    <property type="entry name" value="PurM C-terminal domain-like"/>
    <property type="match status" value="1"/>
</dbReference>
<dbReference type="AlphaFoldDB" id="A0A5D3WKN5"/>
<evidence type="ECO:0000256" key="4">
    <source>
        <dbReference type="ARBA" id="ARBA00022840"/>
    </source>
</evidence>
<proteinExistence type="predicted"/>
<dbReference type="PANTHER" id="PTHR10256:SF0">
    <property type="entry name" value="INACTIVE SELENIDE, WATER DIKINASE-LIKE PROTEIN-RELATED"/>
    <property type="match status" value="1"/>
</dbReference>
<dbReference type="GO" id="GO:0016260">
    <property type="term" value="P:selenocysteine biosynthetic process"/>
    <property type="evidence" value="ECO:0007669"/>
    <property type="project" value="TreeGrafter"/>
</dbReference>
<evidence type="ECO:0000256" key="3">
    <source>
        <dbReference type="ARBA" id="ARBA00022777"/>
    </source>
</evidence>
<feature type="domain" description="PurM-like C-terminal" evidence="7">
    <location>
        <begin position="107"/>
        <end position="282"/>
    </location>
</feature>
<dbReference type="PANTHER" id="PTHR10256">
    <property type="entry name" value="SELENIDE, WATER DIKINASE"/>
    <property type="match status" value="1"/>
</dbReference>
<evidence type="ECO:0000256" key="2">
    <source>
        <dbReference type="ARBA" id="ARBA00022741"/>
    </source>
</evidence>
<keyword evidence="1" id="KW-0808">Transferase</keyword>
<keyword evidence="2" id="KW-0547">Nucleotide-binding</keyword>
<reference evidence="8 9" key="1">
    <citation type="submission" date="2019-07" db="EMBL/GenBank/DDBJ databases">
        <title>Genomic Encyclopedia of Type Strains, Phase IV (KMG-IV): sequencing the most valuable type-strain genomes for metagenomic binning, comparative biology and taxonomic classification.</title>
        <authorList>
            <person name="Goeker M."/>
        </authorList>
    </citation>
    <scope>NUCLEOTIDE SEQUENCE [LARGE SCALE GENOMIC DNA]</scope>
    <source>
        <strain evidence="8 9">SS015</strain>
    </source>
</reference>
<dbReference type="GO" id="GO:0004756">
    <property type="term" value="F:selenide, water dikinase activity"/>
    <property type="evidence" value="ECO:0007669"/>
    <property type="project" value="TreeGrafter"/>
</dbReference>
<comment type="caution">
    <text evidence="8">The sequence shown here is derived from an EMBL/GenBank/DDBJ whole genome shotgun (WGS) entry which is preliminary data.</text>
</comment>
<name>A0A5D3WKN5_9BACT</name>
<keyword evidence="4" id="KW-0067">ATP-binding</keyword>
<keyword evidence="9" id="KW-1185">Reference proteome</keyword>
<dbReference type="Pfam" id="PF02769">
    <property type="entry name" value="AIRS_C"/>
    <property type="match status" value="1"/>
</dbReference>
<dbReference type="InterPro" id="IPR010918">
    <property type="entry name" value="PurM-like_C_dom"/>
</dbReference>
<dbReference type="CDD" id="cd02195">
    <property type="entry name" value="SelD"/>
    <property type="match status" value="1"/>
</dbReference>
<dbReference type="Gene3D" id="3.30.1330.10">
    <property type="entry name" value="PurM-like, N-terminal domain"/>
    <property type="match status" value="1"/>
</dbReference>
<dbReference type="EMBL" id="VNIB01000009">
    <property type="protein sequence ID" value="TYO97705.1"/>
    <property type="molecule type" value="Genomic_DNA"/>
</dbReference>
<dbReference type="SUPFAM" id="SSF55326">
    <property type="entry name" value="PurM N-terminal domain-like"/>
    <property type="match status" value="1"/>
</dbReference>
<keyword evidence="5" id="KW-0711">Selenium</keyword>
<protein>
    <submittedName>
        <fullName evidence="8">Selenophosphate synthase</fullName>
    </submittedName>
</protein>
<dbReference type="InterPro" id="IPR004536">
    <property type="entry name" value="SPS/SelD"/>
</dbReference>
<dbReference type="InterPro" id="IPR036921">
    <property type="entry name" value="PurM-like_N_sf"/>
</dbReference>
<evidence type="ECO:0000256" key="1">
    <source>
        <dbReference type="ARBA" id="ARBA00022679"/>
    </source>
</evidence>
<dbReference type="InterPro" id="IPR036676">
    <property type="entry name" value="PurM-like_C_sf"/>
</dbReference>
<dbReference type="PIRSF" id="PIRSF036407">
    <property type="entry name" value="Selenphspht_syn"/>
    <property type="match status" value="1"/>
</dbReference>
<dbReference type="Proteomes" id="UP000324159">
    <property type="component" value="Unassembled WGS sequence"/>
</dbReference>
<evidence type="ECO:0000259" key="6">
    <source>
        <dbReference type="Pfam" id="PF00586"/>
    </source>
</evidence>
<dbReference type="Pfam" id="PF00586">
    <property type="entry name" value="AIRS"/>
    <property type="match status" value="1"/>
</dbReference>
<evidence type="ECO:0000256" key="5">
    <source>
        <dbReference type="ARBA" id="ARBA00023266"/>
    </source>
</evidence>
<evidence type="ECO:0000259" key="7">
    <source>
        <dbReference type="Pfam" id="PF02769"/>
    </source>
</evidence>
<dbReference type="GO" id="GO:0005524">
    <property type="term" value="F:ATP binding"/>
    <property type="evidence" value="ECO:0007669"/>
    <property type="project" value="UniProtKB-KW"/>
</dbReference>
<dbReference type="InterPro" id="IPR016188">
    <property type="entry name" value="PurM-like_N"/>
</dbReference>
<evidence type="ECO:0000313" key="9">
    <source>
        <dbReference type="Proteomes" id="UP000324159"/>
    </source>
</evidence>
<feature type="domain" description="PurM-like N-terminal" evidence="6">
    <location>
        <begin position="2"/>
        <end position="95"/>
    </location>
</feature>
<dbReference type="NCBIfam" id="TIGR00476">
    <property type="entry name" value="selD"/>
    <property type="match status" value="1"/>
</dbReference>
<organism evidence="8 9">
    <name type="scientific">Geothermobacter ehrlichii</name>
    <dbReference type="NCBI Taxonomy" id="213224"/>
    <lineage>
        <taxon>Bacteria</taxon>
        <taxon>Pseudomonadati</taxon>
        <taxon>Thermodesulfobacteriota</taxon>
        <taxon>Desulfuromonadia</taxon>
        <taxon>Desulfuromonadales</taxon>
        <taxon>Geothermobacteraceae</taxon>
        <taxon>Geothermobacter</taxon>
    </lineage>
</organism>
<evidence type="ECO:0000313" key="8">
    <source>
        <dbReference type="EMBL" id="TYO97705.1"/>
    </source>
</evidence>
<gene>
    <name evidence="8" type="ORF">EDC39_109109</name>
</gene>